<dbReference type="AlphaFoldDB" id="A0A1S9P8P2"/>
<evidence type="ECO:0000313" key="2">
    <source>
        <dbReference type="Proteomes" id="UP000189739"/>
    </source>
</evidence>
<dbReference type="STRING" id="1792845.BC343_14470"/>
<sequence length="196" mass="22172">MKAIYLPILCLLLFSCGEGKKNQPTQDTTQASLTDTVDSANAVLADTAAADAEPTDPIVFIRQIVEDINTSPTEKKHFEFMCDEQMKVDYYYSDNRIVKISVDYGTVGDVYAKEDYYYSAEGKLIFMYEFTEGGPACEGCIKKHEYRSYIQNDKVIKYLKDKVEEKCRMCAFASGSKQYKLLSAKDVESVNAILCR</sequence>
<reference evidence="1 2" key="1">
    <citation type="submission" date="2016-07" db="EMBL/GenBank/DDBJ databases">
        <title>Genomic analysis of zinc-resistant bacterium Mucilaginibacter pedocola TBZ30.</title>
        <authorList>
            <person name="Huang J."/>
            <person name="Tang J."/>
        </authorList>
    </citation>
    <scope>NUCLEOTIDE SEQUENCE [LARGE SCALE GENOMIC DNA]</scope>
    <source>
        <strain evidence="1 2">TBZ30</strain>
    </source>
</reference>
<comment type="caution">
    <text evidence="1">The sequence shown here is derived from an EMBL/GenBank/DDBJ whole genome shotgun (WGS) entry which is preliminary data.</text>
</comment>
<name>A0A1S9P8P2_9SPHI</name>
<organism evidence="1 2">
    <name type="scientific">Mucilaginibacter pedocola</name>
    <dbReference type="NCBI Taxonomy" id="1792845"/>
    <lineage>
        <taxon>Bacteria</taxon>
        <taxon>Pseudomonadati</taxon>
        <taxon>Bacteroidota</taxon>
        <taxon>Sphingobacteriia</taxon>
        <taxon>Sphingobacteriales</taxon>
        <taxon>Sphingobacteriaceae</taxon>
        <taxon>Mucilaginibacter</taxon>
    </lineage>
</organism>
<dbReference type="RefSeq" id="WP_078350607.1">
    <property type="nucleotide sequence ID" value="NZ_MBTF01000036.1"/>
</dbReference>
<evidence type="ECO:0008006" key="3">
    <source>
        <dbReference type="Google" id="ProtNLM"/>
    </source>
</evidence>
<proteinExistence type="predicted"/>
<gene>
    <name evidence="1" type="ORF">BC343_14470</name>
</gene>
<evidence type="ECO:0000313" key="1">
    <source>
        <dbReference type="EMBL" id="OOQ57315.1"/>
    </source>
</evidence>
<keyword evidence="2" id="KW-1185">Reference proteome</keyword>
<dbReference type="PROSITE" id="PS51257">
    <property type="entry name" value="PROKAR_LIPOPROTEIN"/>
    <property type="match status" value="1"/>
</dbReference>
<dbReference type="OrthoDB" id="1494523at2"/>
<dbReference type="Proteomes" id="UP000189739">
    <property type="component" value="Unassembled WGS sequence"/>
</dbReference>
<dbReference type="EMBL" id="MBTF01000036">
    <property type="protein sequence ID" value="OOQ57315.1"/>
    <property type="molecule type" value="Genomic_DNA"/>
</dbReference>
<accession>A0A1S9P8P2</accession>
<protein>
    <recommendedName>
        <fullName evidence="3">Lipoprotein</fullName>
    </recommendedName>
</protein>